<evidence type="ECO:0000313" key="3">
    <source>
        <dbReference type="Proteomes" id="UP000179270"/>
    </source>
</evidence>
<dbReference type="AlphaFoldDB" id="A0A1F7IHE2"/>
<dbReference type="EMBL" id="MGAF01000004">
    <property type="protein sequence ID" value="OGK42768.1"/>
    <property type="molecule type" value="Genomic_DNA"/>
</dbReference>
<keyword evidence="1" id="KW-0472">Membrane</keyword>
<dbReference type="Proteomes" id="UP000179270">
    <property type="component" value="Unassembled WGS sequence"/>
</dbReference>
<reference evidence="2 3" key="1">
    <citation type="journal article" date="2016" name="Nat. Commun.">
        <title>Thousands of microbial genomes shed light on interconnected biogeochemical processes in an aquifer system.</title>
        <authorList>
            <person name="Anantharaman K."/>
            <person name="Brown C.T."/>
            <person name="Hug L.A."/>
            <person name="Sharon I."/>
            <person name="Castelle C.J."/>
            <person name="Probst A.J."/>
            <person name="Thomas B.C."/>
            <person name="Singh A."/>
            <person name="Wilkins M.J."/>
            <person name="Karaoz U."/>
            <person name="Brodie E.L."/>
            <person name="Williams K.H."/>
            <person name="Hubbard S.S."/>
            <person name="Banfield J.F."/>
        </authorList>
    </citation>
    <scope>NUCLEOTIDE SEQUENCE [LARGE SCALE GENOMIC DNA]</scope>
</reference>
<dbReference type="STRING" id="1802055.A3A74_00960"/>
<comment type="caution">
    <text evidence="2">The sequence shown here is derived from an EMBL/GenBank/DDBJ whole genome shotgun (WGS) entry which is preliminary data.</text>
</comment>
<sequence>MNDYSNLAIGVLALSTVVSAGLAAYWRHELKKTREELTETRSQLILEQQKPLLDKLRENTTSFFGHIRG</sequence>
<gene>
    <name evidence="2" type="ORF">A3A74_00960</name>
</gene>
<feature type="transmembrane region" description="Helical" evidence="1">
    <location>
        <begin position="6"/>
        <end position="26"/>
    </location>
</feature>
<evidence type="ECO:0000313" key="2">
    <source>
        <dbReference type="EMBL" id="OGK42768.1"/>
    </source>
</evidence>
<proteinExistence type="predicted"/>
<protein>
    <submittedName>
        <fullName evidence="2">Uncharacterized protein</fullName>
    </submittedName>
</protein>
<keyword evidence="1" id="KW-0812">Transmembrane</keyword>
<keyword evidence="1" id="KW-1133">Transmembrane helix</keyword>
<name>A0A1F7IHE2_9BACT</name>
<evidence type="ECO:0000256" key="1">
    <source>
        <dbReference type="SAM" id="Phobius"/>
    </source>
</evidence>
<organism evidence="2 3">
    <name type="scientific">Candidatus Roizmanbacteria bacterium RIFCSPLOWO2_01_FULL_35_13</name>
    <dbReference type="NCBI Taxonomy" id="1802055"/>
    <lineage>
        <taxon>Bacteria</taxon>
        <taxon>Candidatus Roizmaniibacteriota</taxon>
    </lineage>
</organism>
<accession>A0A1F7IHE2</accession>